<dbReference type="InterPro" id="IPR051726">
    <property type="entry name" value="Chitin_Synth_Reg"/>
</dbReference>
<dbReference type="Gene3D" id="1.25.40.10">
    <property type="entry name" value="Tetratricopeptide repeat domain"/>
    <property type="match status" value="2"/>
</dbReference>
<name>A0A397SJQ9_9GLOM</name>
<dbReference type="AlphaFoldDB" id="A0A397SJQ9"/>
<keyword evidence="3" id="KW-1185">Reference proteome</keyword>
<dbReference type="OrthoDB" id="272077at2759"/>
<evidence type="ECO:0008006" key="4">
    <source>
        <dbReference type="Google" id="ProtNLM"/>
    </source>
</evidence>
<proteinExistence type="predicted"/>
<comment type="caution">
    <text evidence="2">The sequence shown here is derived from an EMBL/GenBank/DDBJ whole genome shotgun (WGS) entry which is preliminary data.</text>
</comment>
<dbReference type="SMART" id="SM00671">
    <property type="entry name" value="SEL1"/>
    <property type="match status" value="7"/>
</dbReference>
<protein>
    <recommendedName>
        <fullName evidence="4">HCP-like protein</fullName>
    </recommendedName>
</protein>
<keyword evidence="1" id="KW-0677">Repeat</keyword>
<accession>A0A397SJQ9</accession>
<dbReference type="InterPro" id="IPR006597">
    <property type="entry name" value="Sel1-like"/>
</dbReference>
<reference evidence="2 3" key="1">
    <citation type="submission" date="2018-06" db="EMBL/GenBank/DDBJ databases">
        <title>Comparative genomics reveals the genomic features of Rhizophagus irregularis, R. cerebriforme, R. diaphanum and Gigaspora rosea, and their symbiotic lifestyle signature.</title>
        <authorList>
            <person name="Morin E."/>
            <person name="San Clemente H."/>
            <person name="Chen E.C.H."/>
            <person name="De La Providencia I."/>
            <person name="Hainaut M."/>
            <person name="Kuo A."/>
            <person name="Kohler A."/>
            <person name="Murat C."/>
            <person name="Tang N."/>
            <person name="Roy S."/>
            <person name="Loubradou J."/>
            <person name="Henrissat B."/>
            <person name="Grigoriev I.V."/>
            <person name="Corradi N."/>
            <person name="Roux C."/>
            <person name="Martin F.M."/>
        </authorList>
    </citation>
    <scope>NUCLEOTIDE SEQUENCE [LARGE SCALE GENOMIC DNA]</scope>
    <source>
        <strain evidence="2 3">DAOM 227022</strain>
    </source>
</reference>
<sequence length="376" mass="42818">MTSVTLANDEKALQKYRDAAKKTNDPNVQVDYAKFLINMIECQDTSGGNKNNDQASNQEKYNKLVEEASYWIYLLAKKDNAEAMYIKGTWYEYGRFGKEIKQDKAFRLYLSASKHDFPKAIYKVAEHYEKNKDIKRALQFYKKAASQGDVSALYRLALVYLIGDLKTEPDYSQALIYLKSAAAKANEECPDGAYVYGMILAKEWDKAVIPDQVVAPDDHEAKEYIQKAANLGHVKALYKMGHCYEYATLGCQFDPIFSVSYYKRAAAKGDAEADMALSKWYLCGAEGYFEQNEALAYEHAERAAMKGLAAAEFAMGYFHEVGIHVPVNSTQANDWYIKVIIGRFDLFYRPARGSFPKLYFFDRAGNISSQTFWFLN</sequence>
<evidence type="ECO:0000313" key="3">
    <source>
        <dbReference type="Proteomes" id="UP000265703"/>
    </source>
</evidence>
<evidence type="ECO:0000313" key="2">
    <source>
        <dbReference type="EMBL" id="RIA85872.1"/>
    </source>
</evidence>
<dbReference type="Proteomes" id="UP000265703">
    <property type="component" value="Unassembled WGS sequence"/>
</dbReference>
<dbReference type="Pfam" id="PF08238">
    <property type="entry name" value="Sel1"/>
    <property type="match status" value="7"/>
</dbReference>
<dbReference type="EMBL" id="QKYT01000399">
    <property type="protein sequence ID" value="RIA85872.1"/>
    <property type="molecule type" value="Genomic_DNA"/>
</dbReference>
<dbReference type="SUPFAM" id="SSF81901">
    <property type="entry name" value="HCP-like"/>
    <property type="match status" value="1"/>
</dbReference>
<dbReference type="PANTHER" id="PTHR46430">
    <property type="entry name" value="PROTEIN SKT5-RELATED"/>
    <property type="match status" value="1"/>
</dbReference>
<evidence type="ECO:0000256" key="1">
    <source>
        <dbReference type="ARBA" id="ARBA00022737"/>
    </source>
</evidence>
<gene>
    <name evidence="2" type="ORF">C1645_697443</name>
</gene>
<dbReference type="InterPro" id="IPR011990">
    <property type="entry name" value="TPR-like_helical_dom_sf"/>
</dbReference>
<organism evidence="2 3">
    <name type="scientific">Glomus cerebriforme</name>
    <dbReference type="NCBI Taxonomy" id="658196"/>
    <lineage>
        <taxon>Eukaryota</taxon>
        <taxon>Fungi</taxon>
        <taxon>Fungi incertae sedis</taxon>
        <taxon>Mucoromycota</taxon>
        <taxon>Glomeromycotina</taxon>
        <taxon>Glomeromycetes</taxon>
        <taxon>Glomerales</taxon>
        <taxon>Glomeraceae</taxon>
        <taxon>Glomus</taxon>
    </lineage>
</organism>
<dbReference type="PANTHER" id="PTHR46430:SF2">
    <property type="entry name" value="CHITIN SYNTHASE REGULATORY FACTOR 4"/>
    <property type="match status" value="1"/>
</dbReference>